<dbReference type="InterPro" id="IPR003154">
    <property type="entry name" value="S1/P1nuclease"/>
</dbReference>
<dbReference type="GO" id="GO:0016788">
    <property type="term" value="F:hydrolase activity, acting on ester bonds"/>
    <property type="evidence" value="ECO:0007669"/>
    <property type="project" value="InterPro"/>
</dbReference>
<keyword evidence="8" id="KW-0472">Membrane</keyword>
<dbReference type="Gene3D" id="1.10.575.10">
    <property type="entry name" value="P1 Nuclease"/>
    <property type="match status" value="1"/>
</dbReference>
<keyword evidence="4" id="KW-0255">Endonuclease</keyword>
<evidence type="ECO:0000313" key="10">
    <source>
        <dbReference type="EMBL" id="CAF0743770.1"/>
    </source>
</evidence>
<evidence type="ECO:0008006" key="14">
    <source>
        <dbReference type="Google" id="ProtNLM"/>
    </source>
</evidence>
<keyword evidence="7" id="KW-0325">Glycoprotein</keyword>
<dbReference type="GO" id="GO:0006308">
    <property type="term" value="P:DNA catabolic process"/>
    <property type="evidence" value="ECO:0007669"/>
    <property type="project" value="InterPro"/>
</dbReference>
<dbReference type="GO" id="GO:0003676">
    <property type="term" value="F:nucleic acid binding"/>
    <property type="evidence" value="ECO:0007669"/>
    <property type="project" value="InterPro"/>
</dbReference>
<dbReference type="InterPro" id="IPR008947">
    <property type="entry name" value="PLipase_C/P1_nuclease_dom_sf"/>
</dbReference>
<evidence type="ECO:0000256" key="5">
    <source>
        <dbReference type="ARBA" id="ARBA00022801"/>
    </source>
</evidence>
<sequence length="341" mass="39089">MFERSCWILFFFGKILVCVHGWGPVGHATVVRLAQSQLTPEGLERIAPLIPWHWNGNLSAMASWADDILYSDANPTGYGNWQWSRPLHYINVPDWNCEYRPERDCINDICVAGAIRNYTKRLETEWDDIQQREALYFLIHFTGDIHQPLHTGFVSDRGGNSIKGHYMNGSYLTNLHSLWDSGMITTRLRRDFGSNSTLYYEYIHKLMLEQSPQEDDNTIDAWVKDNVNIVCTQIYLDENNHTMNASTNFTLGEAYYNRSISIIERRLAQGGRRLGIILNRLANKRPIKPDDKDKTLCTSTIVLIAVLAAVCIVGVVAGVILWIRYKKRATQSISFNLARKT</sequence>
<evidence type="ECO:0000256" key="8">
    <source>
        <dbReference type="SAM" id="Phobius"/>
    </source>
</evidence>
<feature type="chain" id="PRO_5036409087" description="Aspergillus nuclease S(1)" evidence="9">
    <location>
        <begin position="22"/>
        <end position="341"/>
    </location>
</feature>
<keyword evidence="8" id="KW-0812">Transmembrane</keyword>
<dbReference type="Proteomes" id="UP000663852">
    <property type="component" value="Unassembled WGS sequence"/>
</dbReference>
<evidence type="ECO:0000256" key="3">
    <source>
        <dbReference type="ARBA" id="ARBA00022723"/>
    </source>
</evidence>
<dbReference type="PANTHER" id="PTHR33146:SF26">
    <property type="entry name" value="ENDONUCLEASE 4"/>
    <property type="match status" value="1"/>
</dbReference>
<evidence type="ECO:0000256" key="9">
    <source>
        <dbReference type="SAM" id="SignalP"/>
    </source>
</evidence>
<organism evidence="10 13">
    <name type="scientific">Adineta ricciae</name>
    <name type="common">Rotifer</name>
    <dbReference type="NCBI Taxonomy" id="249248"/>
    <lineage>
        <taxon>Eukaryota</taxon>
        <taxon>Metazoa</taxon>
        <taxon>Spiralia</taxon>
        <taxon>Gnathifera</taxon>
        <taxon>Rotifera</taxon>
        <taxon>Eurotatoria</taxon>
        <taxon>Bdelloidea</taxon>
        <taxon>Adinetida</taxon>
        <taxon>Adinetidae</taxon>
        <taxon>Adineta</taxon>
    </lineage>
</organism>
<feature type="transmembrane region" description="Helical" evidence="8">
    <location>
        <begin position="301"/>
        <end position="323"/>
    </location>
</feature>
<evidence type="ECO:0000256" key="6">
    <source>
        <dbReference type="ARBA" id="ARBA00023157"/>
    </source>
</evidence>
<name>A0A813NS25_ADIRI</name>
<dbReference type="Pfam" id="PF02265">
    <property type="entry name" value="S1-P1_nuclease"/>
    <property type="match status" value="1"/>
</dbReference>
<dbReference type="GO" id="GO:0046872">
    <property type="term" value="F:metal ion binding"/>
    <property type="evidence" value="ECO:0007669"/>
    <property type="project" value="UniProtKB-KW"/>
</dbReference>
<keyword evidence="2" id="KW-0540">Nuclease</keyword>
<evidence type="ECO:0000313" key="12">
    <source>
        <dbReference type="Proteomes" id="UP000663828"/>
    </source>
</evidence>
<accession>A0A813NS25</accession>
<dbReference type="EMBL" id="CAJNOJ010000004">
    <property type="protein sequence ID" value="CAF0743770.1"/>
    <property type="molecule type" value="Genomic_DNA"/>
</dbReference>
<evidence type="ECO:0000256" key="4">
    <source>
        <dbReference type="ARBA" id="ARBA00022759"/>
    </source>
</evidence>
<gene>
    <name evidence="10" type="ORF">EDS130_LOCUS1896</name>
    <name evidence="11" type="ORF">XAT740_LOCUS39298</name>
</gene>
<dbReference type="CDD" id="cd11010">
    <property type="entry name" value="S1-P1_nuclease"/>
    <property type="match status" value="1"/>
</dbReference>
<dbReference type="OrthoDB" id="441446at2759"/>
<keyword evidence="5" id="KW-0378">Hydrolase</keyword>
<reference evidence="10" key="1">
    <citation type="submission" date="2021-02" db="EMBL/GenBank/DDBJ databases">
        <authorList>
            <person name="Nowell W R."/>
        </authorList>
    </citation>
    <scope>NUCLEOTIDE SEQUENCE</scope>
</reference>
<comment type="caution">
    <text evidence="10">The sequence shown here is derived from an EMBL/GenBank/DDBJ whole genome shotgun (WGS) entry which is preliminary data.</text>
</comment>
<dbReference type="PANTHER" id="PTHR33146">
    <property type="entry name" value="ENDONUCLEASE 4"/>
    <property type="match status" value="1"/>
</dbReference>
<keyword evidence="8" id="KW-1133">Transmembrane helix</keyword>
<dbReference type="AlphaFoldDB" id="A0A813NS25"/>
<proteinExistence type="inferred from homology"/>
<dbReference type="SUPFAM" id="SSF48537">
    <property type="entry name" value="Phospholipase C/P1 nuclease"/>
    <property type="match status" value="1"/>
</dbReference>
<dbReference type="GO" id="GO:0004519">
    <property type="term" value="F:endonuclease activity"/>
    <property type="evidence" value="ECO:0007669"/>
    <property type="project" value="UniProtKB-KW"/>
</dbReference>
<evidence type="ECO:0000313" key="13">
    <source>
        <dbReference type="Proteomes" id="UP000663852"/>
    </source>
</evidence>
<dbReference type="Proteomes" id="UP000663828">
    <property type="component" value="Unassembled WGS sequence"/>
</dbReference>
<keyword evidence="6" id="KW-1015">Disulfide bond</keyword>
<feature type="signal peptide" evidence="9">
    <location>
        <begin position="1"/>
        <end position="21"/>
    </location>
</feature>
<evidence type="ECO:0000256" key="1">
    <source>
        <dbReference type="ARBA" id="ARBA00009547"/>
    </source>
</evidence>
<comment type="similarity">
    <text evidence="1">Belongs to the nuclease type I family.</text>
</comment>
<keyword evidence="3" id="KW-0479">Metal-binding</keyword>
<evidence type="ECO:0000256" key="2">
    <source>
        <dbReference type="ARBA" id="ARBA00022722"/>
    </source>
</evidence>
<keyword evidence="12" id="KW-1185">Reference proteome</keyword>
<evidence type="ECO:0000256" key="7">
    <source>
        <dbReference type="ARBA" id="ARBA00023180"/>
    </source>
</evidence>
<dbReference type="EMBL" id="CAJNOR010004339">
    <property type="protein sequence ID" value="CAF1494781.1"/>
    <property type="molecule type" value="Genomic_DNA"/>
</dbReference>
<evidence type="ECO:0000313" key="11">
    <source>
        <dbReference type="EMBL" id="CAF1494781.1"/>
    </source>
</evidence>
<keyword evidence="9" id="KW-0732">Signal</keyword>
<protein>
    <recommendedName>
        <fullName evidence="14">Aspergillus nuclease S(1)</fullName>
    </recommendedName>
</protein>